<dbReference type="InterPro" id="IPR022488">
    <property type="entry name" value="PPK2-related"/>
</dbReference>
<dbReference type="InterPro" id="IPR027417">
    <property type="entry name" value="P-loop_NTPase"/>
</dbReference>
<proteinExistence type="predicted"/>
<name>A0A3B0RLI7_9ZZZZ</name>
<dbReference type="EMBL" id="UOEF01000078">
    <property type="protein sequence ID" value="VAV89606.1"/>
    <property type="molecule type" value="Genomic_DNA"/>
</dbReference>
<dbReference type="PANTHER" id="PTHR34383">
    <property type="entry name" value="POLYPHOSPHATE:AMP PHOSPHOTRANSFERASE-RELATED"/>
    <property type="match status" value="1"/>
</dbReference>
<dbReference type="Pfam" id="PF03976">
    <property type="entry name" value="PPK2"/>
    <property type="match status" value="1"/>
</dbReference>
<dbReference type="Gene3D" id="3.40.50.300">
    <property type="entry name" value="P-loop containing nucleotide triphosphate hydrolases"/>
    <property type="match status" value="1"/>
</dbReference>
<keyword evidence="1 4" id="KW-0808">Transferase</keyword>
<evidence type="ECO:0000256" key="2">
    <source>
        <dbReference type="ARBA" id="ARBA00022777"/>
    </source>
</evidence>
<gene>
    <name evidence="4" type="ORF">MNBD_ALPHA04-1368</name>
</gene>
<feature type="domain" description="Polyphosphate kinase-2-related" evidence="3">
    <location>
        <begin position="17"/>
        <end position="216"/>
    </location>
</feature>
<reference evidence="4" key="1">
    <citation type="submission" date="2018-06" db="EMBL/GenBank/DDBJ databases">
        <authorList>
            <person name="Zhirakovskaya E."/>
        </authorList>
    </citation>
    <scope>NUCLEOTIDE SEQUENCE</scope>
</reference>
<sequence>MTINLSDYESGDKFDGDYSDALKDVQERLSRIQAKHIIYGQRSILVFQGWDAAGKGGAIRRMTAEWDPRYFEVHPIGAPTKEEKDRHFLWRFWKRLPGSSQIAVFDRSWYGRVLVERVEGYASETEWKRGYDEINEFEAQQKDSGTNLIKLFFHVTQEEQDARFADRLDIAEKRWKINEEDFRNRSKRDEYLAAMKDMFENTDTRWAPWKVIDGND</sequence>
<dbReference type="PIRSF" id="PIRSF028756">
    <property type="entry name" value="PPK2_prd"/>
    <property type="match status" value="1"/>
</dbReference>
<dbReference type="PANTHER" id="PTHR34383:SF3">
    <property type="entry name" value="POLYPHOSPHATE:AMP PHOSPHOTRANSFERASE"/>
    <property type="match status" value="1"/>
</dbReference>
<dbReference type="GO" id="GO:0008976">
    <property type="term" value="F:polyphosphate kinase activity"/>
    <property type="evidence" value="ECO:0007669"/>
    <property type="project" value="InterPro"/>
</dbReference>
<evidence type="ECO:0000256" key="1">
    <source>
        <dbReference type="ARBA" id="ARBA00022679"/>
    </source>
</evidence>
<protein>
    <submittedName>
        <fullName evidence="4">UDP-galactose-lipid carrier transferase</fullName>
        <ecNumber evidence="4">2.-.-.-</ecNumber>
    </submittedName>
</protein>
<accession>A0A3B0RLI7</accession>
<dbReference type="SUPFAM" id="SSF52540">
    <property type="entry name" value="P-loop containing nucleoside triphosphate hydrolases"/>
    <property type="match status" value="1"/>
</dbReference>
<keyword evidence="2" id="KW-0418">Kinase</keyword>
<evidence type="ECO:0000259" key="3">
    <source>
        <dbReference type="Pfam" id="PF03976"/>
    </source>
</evidence>
<organism evidence="4">
    <name type="scientific">hydrothermal vent metagenome</name>
    <dbReference type="NCBI Taxonomy" id="652676"/>
    <lineage>
        <taxon>unclassified sequences</taxon>
        <taxon>metagenomes</taxon>
        <taxon>ecological metagenomes</taxon>
    </lineage>
</organism>
<evidence type="ECO:0000313" key="4">
    <source>
        <dbReference type="EMBL" id="VAV89606.1"/>
    </source>
</evidence>
<dbReference type="AlphaFoldDB" id="A0A3B0RLI7"/>
<dbReference type="EC" id="2.-.-.-" evidence="4"/>
<feature type="non-terminal residue" evidence="4">
    <location>
        <position position="216"/>
    </location>
</feature>
<dbReference type="InterPro" id="IPR016898">
    <property type="entry name" value="Polyphosphate_phosphotransfera"/>
</dbReference>